<sequence length="102" mass="11703">MAIDAQEVTNKYLAAFKTRMRIFDSDEEEDKNVSSMLSASIKAVANLTGATEASEELLELAFERARYVYCDALDEFQKNYADEIETLYLTNKYKDIEELSHD</sequence>
<accession>A0A0H2UU47</accession>
<protein>
    <submittedName>
        <fullName evidence="1">Uncharacterized protein</fullName>
    </submittedName>
</protein>
<dbReference type="Proteomes" id="UP000000564">
    <property type="component" value="Chromosome"/>
</dbReference>
<evidence type="ECO:0000313" key="1">
    <source>
        <dbReference type="EMBL" id="AAM79322.1"/>
    </source>
</evidence>
<evidence type="ECO:0000313" key="2">
    <source>
        <dbReference type="Proteomes" id="UP000000564"/>
    </source>
</evidence>
<gene>
    <name evidence="1" type="ordered locus">SpyM3_0715</name>
</gene>
<dbReference type="HOGENOM" id="CLU_175303_1_0_9"/>
<dbReference type="KEGG" id="spg:SpyM3_0715"/>
<reference evidence="1 2" key="1">
    <citation type="journal article" date="2002" name="Proc. Natl. Acad. Sci. U.S.A.">
        <title>Genome sequence of a serotype M3 strain of group A Streptococcus: phage-encoded toxins, the high-virulence phenotype, and clone emergence.</title>
        <authorList>
            <person name="Beres S.B."/>
            <person name="Sylva G.L."/>
            <person name="Barbian K.D."/>
            <person name="Lei B."/>
            <person name="Hoff J.S."/>
            <person name="Mammarella N.D."/>
            <person name="Liu M.Y."/>
            <person name="Smoot J.C."/>
            <person name="Porcella S.F."/>
            <person name="Parkins L.D."/>
            <person name="Campbell D.S."/>
            <person name="Smith T.M."/>
            <person name="McCormick J.K."/>
            <person name="Leung D.Y."/>
            <person name="Schlievert P.M."/>
            <person name="Musser J.M."/>
        </authorList>
    </citation>
    <scope>NUCLEOTIDE SEQUENCE [LARGE SCALE GENOMIC DNA]</scope>
    <source>
        <strain evidence="2">ATCC BAA-595 / MGAS315</strain>
    </source>
</reference>
<name>A0A0H2UU47_STRP3</name>
<dbReference type="EMBL" id="AE014074">
    <property type="protein sequence ID" value="AAM79322.1"/>
    <property type="molecule type" value="Genomic_DNA"/>
</dbReference>
<dbReference type="AlphaFoldDB" id="A0A0H2UU47"/>
<organism evidence="1 2">
    <name type="scientific">Streptococcus pyogenes serotype M3 (strain ATCC BAA-595 / MGAS315)</name>
    <dbReference type="NCBI Taxonomy" id="198466"/>
    <lineage>
        <taxon>Bacteria</taxon>
        <taxon>Bacillati</taxon>
        <taxon>Bacillota</taxon>
        <taxon>Bacilli</taxon>
        <taxon>Lactobacillales</taxon>
        <taxon>Streptococcaceae</taxon>
        <taxon>Streptococcus</taxon>
    </lineage>
</organism>
<proteinExistence type="predicted"/>
<dbReference type="RefSeq" id="WP_011054437.1">
    <property type="nucleotide sequence ID" value="NC_004070.1"/>
</dbReference>